<name>A0ACC1T989_9APHY</name>
<gene>
    <name evidence="1" type="ORF">NM688_g2301</name>
</gene>
<reference evidence="1" key="1">
    <citation type="submission" date="2022-07" db="EMBL/GenBank/DDBJ databases">
        <title>Genome Sequence of Phlebia brevispora.</title>
        <authorList>
            <person name="Buettner E."/>
        </authorList>
    </citation>
    <scope>NUCLEOTIDE SEQUENCE</scope>
    <source>
        <strain evidence="1">MPL23</strain>
    </source>
</reference>
<accession>A0ACC1T989</accession>
<organism evidence="1 2">
    <name type="scientific">Phlebia brevispora</name>
    <dbReference type="NCBI Taxonomy" id="194682"/>
    <lineage>
        <taxon>Eukaryota</taxon>
        <taxon>Fungi</taxon>
        <taxon>Dikarya</taxon>
        <taxon>Basidiomycota</taxon>
        <taxon>Agaricomycotina</taxon>
        <taxon>Agaricomycetes</taxon>
        <taxon>Polyporales</taxon>
        <taxon>Meruliaceae</taxon>
        <taxon>Phlebia</taxon>
    </lineage>
</organism>
<proteinExistence type="predicted"/>
<dbReference type="Proteomes" id="UP001148662">
    <property type="component" value="Unassembled WGS sequence"/>
</dbReference>
<protein>
    <submittedName>
        <fullName evidence="1">Uncharacterized protein</fullName>
    </submittedName>
</protein>
<evidence type="ECO:0000313" key="1">
    <source>
        <dbReference type="EMBL" id="KAJ3555933.1"/>
    </source>
</evidence>
<sequence length="471" mass="52454">MSLGPKRYSRSPQIESRDTTLAEETSVKRKSPSDATEKWVDDEEWEDEPEINLARPYEKSPGSPAFAGRVRKRKGGKVMFVAQPNGSRKYPSPRTKVLEEENARPLFEVTGTHLRGAFQAGASYTAEYTFDVVKSALRLLRKPLSLTLSLILFLYLFSLLLSQAHSTLRTMLSPLCWIPGIAQTPMCAIPAHAPKVPKWADYPKLVEVQGSRFEQLLDDSIGNSGISLDIKRAEMATTDLITLVKVSDLKTKETLATHLEGFVEDAKRAGRGLQRLSSRIGGAVDNIIAINDYALHTIEGAQAKPNSLLSVLWPFGSDMATVQEVVRDTFTQTMSVLETQMRRIVLEAEVSMHALTDLEERLVTLHEIVVRENNTLIDERADLLAQLWTIVGGNKKKLKHMNGHLFLLGSIGEYRKRAIAHVSAALQTLQGMSEDMEDLRQRVAAPELIGDRIPIAVHIKSIRAGLERRTS</sequence>
<evidence type="ECO:0000313" key="2">
    <source>
        <dbReference type="Proteomes" id="UP001148662"/>
    </source>
</evidence>
<comment type="caution">
    <text evidence="1">The sequence shown here is derived from an EMBL/GenBank/DDBJ whole genome shotgun (WGS) entry which is preliminary data.</text>
</comment>
<dbReference type="EMBL" id="JANHOG010000286">
    <property type="protein sequence ID" value="KAJ3555933.1"/>
    <property type="molecule type" value="Genomic_DNA"/>
</dbReference>
<keyword evidence="2" id="KW-1185">Reference proteome</keyword>